<dbReference type="AlphaFoldDB" id="A0A9P4MAP6"/>
<dbReference type="Proteomes" id="UP000799772">
    <property type="component" value="Unassembled WGS sequence"/>
</dbReference>
<evidence type="ECO:0000313" key="1">
    <source>
        <dbReference type="EMBL" id="KAF2100557.1"/>
    </source>
</evidence>
<accession>A0A9P4MAP6</accession>
<comment type="caution">
    <text evidence="1">The sequence shown here is derived from an EMBL/GenBank/DDBJ whole genome shotgun (WGS) entry which is preliminary data.</text>
</comment>
<dbReference type="OrthoDB" id="3535423at2759"/>
<dbReference type="PANTHER" id="PTHR14097:SF9">
    <property type="entry name" value="EPIMERASE, PUTATIVE (AFU_ORTHOLOGUE AFUA_8G07320)-RELATED"/>
    <property type="match status" value="1"/>
</dbReference>
<sequence length="229" mass="24946">MKVVLTGVTGLVGSATLKQCIKDERITSIIALSRRELPLELTSSEKVKVIIHKDFLQYPDNLLGELRDSEACLWSIGGPVDQFPDVETAKKVQIDYTLAAAEAFAARLLPQTKSKTFRFVLCSAALAERDDAKKLIFESATRHIKGQVENGLIDIAKRNSGFETFIMRPAGILPEHPSLSYTIAGAIIPSVKVTELAAVMIDVAVEGAKEQTLENGEIARRGKALVKEA</sequence>
<organism evidence="1 2">
    <name type="scientific">Rhizodiscina lignyota</name>
    <dbReference type="NCBI Taxonomy" id="1504668"/>
    <lineage>
        <taxon>Eukaryota</taxon>
        <taxon>Fungi</taxon>
        <taxon>Dikarya</taxon>
        <taxon>Ascomycota</taxon>
        <taxon>Pezizomycotina</taxon>
        <taxon>Dothideomycetes</taxon>
        <taxon>Pleosporomycetidae</taxon>
        <taxon>Aulographales</taxon>
        <taxon>Rhizodiscinaceae</taxon>
        <taxon>Rhizodiscina</taxon>
    </lineage>
</organism>
<dbReference type="EMBL" id="ML978124">
    <property type="protein sequence ID" value="KAF2100557.1"/>
    <property type="molecule type" value="Genomic_DNA"/>
</dbReference>
<proteinExistence type="predicted"/>
<evidence type="ECO:0000313" key="2">
    <source>
        <dbReference type="Proteomes" id="UP000799772"/>
    </source>
</evidence>
<gene>
    <name evidence="1" type="ORF">NA57DRAFT_54635</name>
</gene>
<evidence type="ECO:0008006" key="3">
    <source>
        <dbReference type="Google" id="ProtNLM"/>
    </source>
</evidence>
<dbReference type="PANTHER" id="PTHR14097">
    <property type="entry name" value="OXIDOREDUCTASE HTATIP2"/>
    <property type="match status" value="1"/>
</dbReference>
<dbReference type="InterPro" id="IPR036291">
    <property type="entry name" value="NAD(P)-bd_dom_sf"/>
</dbReference>
<protein>
    <recommendedName>
        <fullName evidence="3">NAD(P)-binding domain-containing protein</fullName>
    </recommendedName>
</protein>
<dbReference type="Gene3D" id="3.40.50.720">
    <property type="entry name" value="NAD(P)-binding Rossmann-like Domain"/>
    <property type="match status" value="1"/>
</dbReference>
<keyword evidence="2" id="KW-1185">Reference proteome</keyword>
<name>A0A9P4MAP6_9PEZI</name>
<reference evidence="1" key="1">
    <citation type="journal article" date="2020" name="Stud. Mycol.">
        <title>101 Dothideomycetes genomes: a test case for predicting lifestyles and emergence of pathogens.</title>
        <authorList>
            <person name="Haridas S."/>
            <person name="Albert R."/>
            <person name="Binder M."/>
            <person name="Bloem J."/>
            <person name="Labutti K."/>
            <person name="Salamov A."/>
            <person name="Andreopoulos B."/>
            <person name="Baker S."/>
            <person name="Barry K."/>
            <person name="Bills G."/>
            <person name="Bluhm B."/>
            <person name="Cannon C."/>
            <person name="Castanera R."/>
            <person name="Culley D."/>
            <person name="Daum C."/>
            <person name="Ezra D."/>
            <person name="Gonzalez J."/>
            <person name="Henrissat B."/>
            <person name="Kuo A."/>
            <person name="Liang C."/>
            <person name="Lipzen A."/>
            <person name="Lutzoni F."/>
            <person name="Magnuson J."/>
            <person name="Mondo S."/>
            <person name="Nolan M."/>
            <person name="Ohm R."/>
            <person name="Pangilinan J."/>
            <person name="Park H.-J."/>
            <person name="Ramirez L."/>
            <person name="Alfaro M."/>
            <person name="Sun H."/>
            <person name="Tritt A."/>
            <person name="Yoshinaga Y."/>
            <person name="Zwiers L.-H."/>
            <person name="Turgeon B."/>
            <person name="Goodwin S."/>
            <person name="Spatafora J."/>
            <person name="Crous P."/>
            <person name="Grigoriev I."/>
        </authorList>
    </citation>
    <scope>NUCLEOTIDE SEQUENCE</scope>
    <source>
        <strain evidence="1">CBS 133067</strain>
    </source>
</reference>
<dbReference type="SUPFAM" id="SSF51735">
    <property type="entry name" value="NAD(P)-binding Rossmann-fold domains"/>
    <property type="match status" value="1"/>
</dbReference>